<dbReference type="InterPro" id="IPR023298">
    <property type="entry name" value="ATPase_P-typ_TM_dom_sf"/>
</dbReference>
<keyword evidence="5 12" id="KW-0547">Nucleotide-binding</keyword>
<feature type="transmembrane region" description="Helical" evidence="12">
    <location>
        <begin position="255"/>
        <end position="274"/>
    </location>
</feature>
<dbReference type="Pfam" id="PF00122">
    <property type="entry name" value="E1-E2_ATPase"/>
    <property type="match status" value="1"/>
</dbReference>
<dbReference type="CDD" id="cd07551">
    <property type="entry name" value="P-type_ATPase_HM_ZosA_PfeT-like"/>
    <property type="match status" value="1"/>
</dbReference>
<dbReference type="SUPFAM" id="SSF56784">
    <property type="entry name" value="HAD-like"/>
    <property type="match status" value="1"/>
</dbReference>
<dbReference type="OrthoDB" id="9813266at2"/>
<evidence type="ECO:0000313" key="14">
    <source>
        <dbReference type="EMBL" id="RST89189.1"/>
    </source>
</evidence>
<dbReference type="GO" id="GO:0005524">
    <property type="term" value="F:ATP binding"/>
    <property type="evidence" value="ECO:0007669"/>
    <property type="project" value="UniProtKB-UniRule"/>
</dbReference>
<evidence type="ECO:0000256" key="5">
    <source>
        <dbReference type="ARBA" id="ARBA00022741"/>
    </source>
</evidence>
<keyword evidence="4 12" id="KW-0479">Metal-binding</keyword>
<dbReference type="SFLD" id="SFLDF00027">
    <property type="entry name" value="p-type_atpase"/>
    <property type="match status" value="1"/>
</dbReference>
<dbReference type="Gene3D" id="3.40.50.1000">
    <property type="entry name" value="HAD superfamily/HAD-like"/>
    <property type="match status" value="1"/>
</dbReference>
<dbReference type="NCBIfam" id="TIGR01525">
    <property type="entry name" value="ATPase-IB_hvy"/>
    <property type="match status" value="1"/>
</dbReference>
<keyword evidence="12" id="KW-1003">Cell membrane</keyword>
<evidence type="ECO:0000256" key="1">
    <source>
        <dbReference type="ARBA" id="ARBA00004651"/>
    </source>
</evidence>
<dbReference type="RefSeq" id="WP_125943122.1">
    <property type="nucleotide sequence ID" value="NZ_PXZH01000002.1"/>
</dbReference>
<dbReference type="InterPro" id="IPR018303">
    <property type="entry name" value="ATPase_P-typ_P_site"/>
</dbReference>
<dbReference type="InterPro" id="IPR001757">
    <property type="entry name" value="P_typ_ATPase"/>
</dbReference>
<organism evidence="14 15">
    <name type="scientific">Vagococcus humatus</name>
    <dbReference type="NCBI Taxonomy" id="1889241"/>
    <lineage>
        <taxon>Bacteria</taxon>
        <taxon>Bacillati</taxon>
        <taxon>Bacillota</taxon>
        <taxon>Bacilli</taxon>
        <taxon>Lactobacillales</taxon>
        <taxon>Enterococcaceae</taxon>
        <taxon>Vagococcus</taxon>
    </lineage>
</organism>
<reference evidence="14 15" key="1">
    <citation type="submission" date="2018-03" db="EMBL/GenBank/DDBJ databases">
        <authorList>
            <person name="Gulvik C.A."/>
        </authorList>
    </citation>
    <scope>NUCLEOTIDE SEQUENCE [LARGE SCALE GENOMIC DNA]</scope>
    <source>
        <strain evidence="14 15">JCM 31581</strain>
    </source>
</reference>
<evidence type="ECO:0000313" key="15">
    <source>
        <dbReference type="Proteomes" id="UP000277864"/>
    </source>
</evidence>
<evidence type="ECO:0000256" key="11">
    <source>
        <dbReference type="ARBA" id="ARBA00023136"/>
    </source>
</evidence>
<keyword evidence="9 12" id="KW-1133">Transmembrane helix</keyword>
<proteinExistence type="inferred from homology"/>
<dbReference type="InterPro" id="IPR023299">
    <property type="entry name" value="ATPase_P-typ_cyto_dom_N"/>
</dbReference>
<dbReference type="AlphaFoldDB" id="A0A429Z697"/>
<accession>A0A429Z697</accession>
<evidence type="ECO:0000256" key="2">
    <source>
        <dbReference type="ARBA" id="ARBA00006024"/>
    </source>
</evidence>
<dbReference type="GO" id="GO:0016887">
    <property type="term" value="F:ATP hydrolysis activity"/>
    <property type="evidence" value="ECO:0007669"/>
    <property type="project" value="InterPro"/>
</dbReference>
<dbReference type="NCBIfam" id="TIGR01494">
    <property type="entry name" value="ATPase_P-type"/>
    <property type="match status" value="1"/>
</dbReference>
<dbReference type="PANTHER" id="PTHR43079">
    <property type="entry name" value="PROBABLE CADMIUM/ZINC-TRANSPORTING ATPASE HMA1"/>
    <property type="match status" value="1"/>
</dbReference>
<evidence type="ECO:0000256" key="12">
    <source>
        <dbReference type="RuleBase" id="RU362081"/>
    </source>
</evidence>
<dbReference type="Pfam" id="PF00702">
    <property type="entry name" value="Hydrolase"/>
    <property type="match status" value="1"/>
</dbReference>
<evidence type="ECO:0000256" key="7">
    <source>
        <dbReference type="ARBA" id="ARBA00022842"/>
    </source>
</evidence>
<sequence>MKNQAEPKQPVAKQEHNHGSVPVVLFFVGLFLFIVGLFLRGFDKAQMFVYIGAMVLSGYHIVIEGVEDTLRLTRKEKHFHPNVHILMSLAAIGAAVIGDYQEGALLILIFAGAHFLEHYVESKSKKEITNLMKMNPTEARLILETGETEIVPVQSLKIGDHLRVLNGDQIPTDGIILSGYSSIDESAITGESIPVEKTVGSEVFGSTINGDGTLTVKVTKDSQDTLFAKIIELVNESQENMSVTATKIQRLEPRYVNTILVLVPIFILLGPVIFQWSWEESFYRGMVFLTVASPCALAASAVPATLSAISNLAKKGVLFKGGSYLTNLAEIKGMAFDKTGTLTRGKPVVTDFYFEGDTDKQQHFMDVIVAMEQTANHPLAKAILAKFKAKEQLDLEVENQIGKGLVASHLEESYRIGKPSTFGKVSEEIEEKNKQYAKAGKTVVYFGINEKVYGLIAMMDIPNDDARDVINYFKNQGIHTTMITGDSEVTGQAIGQELGMDEVIGNVLPENKAAIIQDQQTRYGLVAMVGDGVNDAPALVKADIGIAMGQGTDIAMDVADAVLMKNKLKKLSYAHKVSNKLNRVVRQNIMFAMVVILILIVLNIMGKMSLPLGIIAHEGSTILVLLNGLRLLQPIKDS</sequence>
<keyword evidence="10" id="KW-0406">Ion transport</keyword>
<dbReference type="EMBL" id="PXZH01000002">
    <property type="protein sequence ID" value="RST89189.1"/>
    <property type="molecule type" value="Genomic_DNA"/>
</dbReference>
<dbReference type="PROSITE" id="PS00154">
    <property type="entry name" value="ATPASE_E1_E2"/>
    <property type="match status" value="1"/>
</dbReference>
<dbReference type="PRINTS" id="PR00119">
    <property type="entry name" value="CATATPASE"/>
</dbReference>
<comment type="similarity">
    <text evidence="2 12">Belongs to the cation transport ATPase (P-type) (TC 3.A.3) family. Type IB subfamily.</text>
</comment>
<dbReference type="SUPFAM" id="SSF81665">
    <property type="entry name" value="Calcium ATPase, transmembrane domain M"/>
    <property type="match status" value="1"/>
</dbReference>
<dbReference type="FunFam" id="2.70.150.10:FF:000002">
    <property type="entry name" value="Copper-transporting ATPase 1, putative"/>
    <property type="match status" value="1"/>
</dbReference>
<gene>
    <name evidence="14" type="ORF">C7P63_05265</name>
</gene>
<feature type="transmembrane region" description="Helical" evidence="12">
    <location>
        <begin position="103"/>
        <end position="120"/>
    </location>
</feature>
<evidence type="ECO:0000256" key="9">
    <source>
        <dbReference type="ARBA" id="ARBA00022989"/>
    </source>
</evidence>
<keyword evidence="15" id="KW-1185">Reference proteome</keyword>
<evidence type="ECO:0000256" key="3">
    <source>
        <dbReference type="ARBA" id="ARBA00022692"/>
    </source>
</evidence>
<evidence type="ECO:0000256" key="6">
    <source>
        <dbReference type="ARBA" id="ARBA00022840"/>
    </source>
</evidence>
<dbReference type="Gene3D" id="2.70.150.10">
    <property type="entry name" value="Calcium-transporting ATPase, cytoplasmic transduction domain A"/>
    <property type="match status" value="1"/>
</dbReference>
<dbReference type="InterPro" id="IPR023214">
    <property type="entry name" value="HAD_sf"/>
</dbReference>
<dbReference type="InterPro" id="IPR008250">
    <property type="entry name" value="ATPase_P-typ_transduc_dom_A_sf"/>
</dbReference>
<comment type="subcellular location">
    <subcellularLocation>
        <location evidence="1">Cell membrane</location>
        <topology evidence="1">Multi-pass membrane protein</topology>
    </subcellularLocation>
</comment>
<dbReference type="SFLD" id="SFLDS00003">
    <property type="entry name" value="Haloacid_Dehalogenase"/>
    <property type="match status" value="1"/>
</dbReference>
<name>A0A429Z697_9ENTE</name>
<dbReference type="SFLD" id="SFLDG00002">
    <property type="entry name" value="C1.7:_P-type_atpase_like"/>
    <property type="match status" value="1"/>
</dbReference>
<dbReference type="SUPFAM" id="SSF81653">
    <property type="entry name" value="Calcium ATPase, transduction domain A"/>
    <property type="match status" value="1"/>
</dbReference>
<dbReference type="PANTHER" id="PTHR43079:SF1">
    <property type="entry name" value="CADMIUM_ZINC-TRANSPORTING ATPASE HMA1, CHLOROPLASTIC-RELATED"/>
    <property type="match status" value="1"/>
</dbReference>
<dbReference type="GO" id="GO:0005886">
    <property type="term" value="C:plasma membrane"/>
    <property type="evidence" value="ECO:0007669"/>
    <property type="project" value="UniProtKB-SubCell"/>
</dbReference>
<keyword evidence="3 12" id="KW-0812">Transmembrane</keyword>
<keyword evidence="7" id="KW-0460">Magnesium</keyword>
<feature type="transmembrane region" description="Helical" evidence="12">
    <location>
        <begin position="79"/>
        <end position="97"/>
    </location>
</feature>
<evidence type="ECO:0000256" key="10">
    <source>
        <dbReference type="ARBA" id="ARBA00023065"/>
    </source>
</evidence>
<keyword evidence="6 12" id="KW-0067">ATP-binding</keyword>
<keyword evidence="11 12" id="KW-0472">Membrane</keyword>
<evidence type="ECO:0000259" key="13">
    <source>
        <dbReference type="Pfam" id="PF00122"/>
    </source>
</evidence>
<dbReference type="GO" id="GO:0019829">
    <property type="term" value="F:ATPase-coupled monoatomic cation transmembrane transporter activity"/>
    <property type="evidence" value="ECO:0007669"/>
    <property type="project" value="InterPro"/>
</dbReference>
<dbReference type="InterPro" id="IPR044492">
    <property type="entry name" value="P_typ_ATPase_HD_dom"/>
</dbReference>
<dbReference type="Proteomes" id="UP000277864">
    <property type="component" value="Unassembled WGS sequence"/>
</dbReference>
<keyword evidence="10" id="KW-0813">Transport</keyword>
<evidence type="ECO:0000256" key="4">
    <source>
        <dbReference type="ARBA" id="ARBA00022723"/>
    </source>
</evidence>
<dbReference type="Gene3D" id="3.40.1110.10">
    <property type="entry name" value="Calcium-transporting ATPase, cytoplasmic domain N"/>
    <property type="match status" value="1"/>
</dbReference>
<dbReference type="InterPro" id="IPR027256">
    <property type="entry name" value="P-typ_ATPase_IB"/>
</dbReference>
<dbReference type="InterPro" id="IPR059000">
    <property type="entry name" value="ATPase_P-type_domA"/>
</dbReference>
<protein>
    <submittedName>
        <fullName evidence="14">Heavy metal translocating P-type ATPase</fullName>
    </submittedName>
</protein>
<evidence type="ECO:0000256" key="8">
    <source>
        <dbReference type="ARBA" id="ARBA00022967"/>
    </source>
</evidence>
<feature type="transmembrane region" description="Helical" evidence="12">
    <location>
        <begin position="612"/>
        <end position="632"/>
    </location>
</feature>
<keyword evidence="8" id="KW-1278">Translocase</keyword>
<feature type="transmembrane region" description="Helical" evidence="12">
    <location>
        <begin position="21"/>
        <end position="42"/>
    </location>
</feature>
<feature type="transmembrane region" description="Helical" evidence="12">
    <location>
        <begin position="48"/>
        <end position="67"/>
    </location>
</feature>
<feature type="domain" description="P-type ATPase A" evidence="13">
    <location>
        <begin position="134"/>
        <end position="234"/>
    </location>
</feature>
<dbReference type="GO" id="GO:0046872">
    <property type="term" value="F:metal ion binding"/>
    <property type="evidence" value="ECO:0007669"/>
    <property type="project" value="UniProtKB-KW"/>
</dbReference>
<feature type="transmembrane region" description="Helical" evidence="12">
    <location>
        <begin position="286"/>
        <end position="309"/>
    </location>
</feature>
<dbReference type="InterPro" id="IPR051949">
    <property type="entry name" value="Cation_Transport_ATPase"/>
</dbReference>
<dbReference type="InterPro" id="IPR036412">
    <property type="entry name" value="HAD-like_sf"/>
</dbReference>
<feature type="transmembrane region" description="Helical" evidence="12">
    <location>
        <begin position="589"/>
        <end position="606"/>
    </location>
</feature>
<comment type="caution">
    <text evidence="14">The sequence shown here is derived from an EMBL/GenBank/DDBJ whole genome shotgun (WGS) entry which is preliminary data.</text>
</comment>